<gene>
    <name evidence="4" type="ORF">CHRIB12_LOCUS8504</name>
</gene>
<dbReference type="AlphaFoldDB" id="A0A915Z4Q9"/>
<evidence type="ECO:0008006" key="6">
    <source>
        <dbReference type="Google" id="ProtNLM"/>
    </source>
</evidence>
<sequence>MELDWESFINFPKDIEDVFTPPPNFFIESGVNCDIEDTIISPNDNVFIELEVEPINPVIDNTNTFNYSNNNSNFPIYQYNLHIGDMFDDWMSVDKFMYNYCLERGFGYQIYQNDKDINDHSIIRRKSFRCSLNGNYEGRKIINQNVHRLRNSNKTNCEWHCNFKLPKTEQRIRCTTLIDSHNHELNSAQIAHLNARYRQFNDDMMQDLAFFTDCKVAPIVQLEILKKKYPEHVFHKQDVYNSIYKLHGNNKDENLDSGLLLNVLFEKMTEDSNWKVFVRHSGNERRLSATDKTTPKAFWTDSEPGLINAASHVFPTTPHFYCLFHIWQNIIKHLKNKLGEAFPSFSKAFYLCRNTLSVELFEQHWKVMMSTFPESCSYMTKVLYSNRSSWAKSYSPFQFNAGIQSTQSVESFNGIIKKAVNSTSSLCDVEKAINKRHDDESQYCKLVDLKAQQTTVRLPHLASQFFSNIDAILNHFLTPLVLSWQRFQISQSLTYEGQLVLSFDNVLESDTVDNYFIEDVVDEPQIILQSFLNGIDSINIIETWRIRHVGGLSKRENLVILLDDGSHLCTCMESVTKGIICRHFWRVMLYSGIAKFHISIIPNRWYKDSILTNLEGNVENSPILTAIESNDNSSSSSSYQINFTLQNMRQFQGLDDNKSIHQQNTSQRNRFGIAFSIAKTAVNIALETNSNCELIRLLKEFIASKRERSIEVGDDDNLEEINGIERAAQNANIISLQKDLIDQITDPNVTKIRGAPSKRRLKSVLELSKRRIPMREVTEINDNQTTRVQRKCLLCGQSGHYQKKCPIGRR</sequence>
<keyword evidence="1" id="KW-0863">Zinc-finger</keyword>
<dbReference type="GO" id="GO:0008270">
    <property type="term" value="F:zinc ion binding"/>
    <property type="evidence" value="ECO:0007669"/>
    <property type="project" value="UniProtKB-KW"/>
</dbReference>
<name>A0A915Z4Q9_9GLOM</name>
<keyword evidence="1" id="KW-0479">Metal-binding</keyword>
<organism evidence="4 5">
    <name type="scientific">Rhizophagus irregularis</name>
    <dbReference type="NCBI Taxonomy" id="588596"/>
    <lineage>
        <taxon>Eukaryota</taxon>
        <taxon>Fungi</taxon>
        <taxon>Fungi incertae sedis</taxon>
        <taxon>Mucoromycota</taxon>
        <taxon>Glomeromycotina</taxon>
        <taxon>Glomeromycetes</taxon>
        <taxon>Glomerales</taxon>
        <taxon>Glomeraceae</taxon>
        <taxon>Rhizophagus</taxon>
    </lineage>
</organism>
<dbReference type="Pfam" id="PF10551">
    <property type="entry name" value="MULE"/>
    <property type="match status" value="1"/>
</dbReference>
<evidence type="ECO:0000259" key="2">
    <source>
        <dbReference type="PROSITE" id="PS50158"/>
    </source>
</evidence>
<comment type="caution">
    <text evidence="4">The sequence shown here is derived from an EMBL/GenBank/DDBJ whole genome shotgun (WGS) entry which is preliminary data.</text>
</comment>
<keyword evidence="1" id="KW-0862">Zinc</keyword>
<evidence type="ECO:0000259" key="3">
    <source>
        <dbReference type="PROSITE" id="PS50966"/>
    </source>
</evidence>
<evidence type="ECO:0000256" key="1">
    <source>
        <dbReference type="PROSITE-ProRule" id="PRU00047"/>
    </source>
</evidence>
<dbReference type="PANTHER" id="PTHR47718">
    <property type="entry name" value="OS01G0519700 PROTEIN"/>
    <property type="match status" value="1"/>
</dbReference>
<dbReference type="OrthoDB" id="2367483at2759"/>
<accession>A0A915Z4Q9</accession>
<proteinExistence type="predicted"/>
<dbReference type="PANTHER" id="PTHR47718:SF7">
    <property type="entry name" value="PROTEIN FAR1-RELATED SEQUENCE"/>
    <property type="match status" value="1"/>
</dbReference>
<dbReference type="VEuPathDB" id="FungiDB:RhiirFUN_014095"/>
<dbReference type="EMBL" id="CAGKOT010000016">
    <property type="protein sequence ID" value="CAB5361203.1"/>
    <property type="molecule type" value="Genomic_DNA"/>
</dbReference>
<dbReference type="PROSITE" id="PS50966">
    <property type="entry name" value="ZF_SWIM"/>
    <property type="match status" value="1"/>
</dbReference>
<reference evidence="4" key="1">
    <citation type="submission" date="2020-05" db="EMBL/GenBank/DDBJ databases">
        <authorList>
            <person name="Rincon C."/>
            <person name="Sanders R I."/>
            <person name="Robbins C."/>
            <person name="Chaturvedi A."/>
        </authorList>
    </citation>
    <scope>NUCLEOTIDE SEQUENCE</scope>
    <source>
        <strain evidence="4">CHB12</strain>
    </source>
</reference>
<dbReference type="InterPro" id="IPR007527">
    <property type="entry name" value="Znf_SWIM"/>
</dbReference>
<dbReference type="InterPro" id="IPR001878">
    <property type="entry name" value="Znf_CCHC"/>
</dbReference>
<dbReference type="Proteomes" id="UP000684084">
    <property type="component" value="Unassembled WGS sequence"/>
</dbReference>
<evidence type="ECO:0000313" key="4">
    <source>
        <dbReference type="EMBL" id="CAB5361203.1"/>
    </source>
</evidence>
<dbReference type="InterPro" id="IPR018289">
    <property type="entry name" value="MULE_transposase_dom"/>
</dbReference>
<feature type="domain" description="CCHC-type" evidence="2">
    <location>
        <begin position="790"/>
        <end position="806"/>
    </location>
</feature>
<dbReference type="PROSITE" id="PS50158">
    <property type="entry name" value="ZF_CCHC"/>
    <property type="match status" value="1"/>
</dbReference>
<evidence type="ECO:0000313" key="5">
    <source>
        <dbReference type="Proteomes" id="UP000684084"/>
    </source>
</evidence>
<dbReference type="VEuPathDB" id="FungiDB:RhiirFUN_014096"/>
<dbReference type="GO" id="GO:0003676">
    <property type="term" value="F:nucleic acid binding"/>
    <property type="evidence" value="ECO:0007669"/>
    <property type="project" value="InterPro"/>
</dbReference>
<feature type="domain" description="SWIM-type" evidence="3">
    <location>
        <begin position="558"/>
        <end position="592"/>
    </location>
</feature>
<protein>
    <recommendedName>
        <fullName evidence="6">Protein far1-related sequence 5-like</fullName>
    </recommendedName>
</protein>